<keyword evidence="1" id="KW-1133">Transmembrane helix</keyword>
<organism evidence="2 3">
    <name type="scientific">Lysobacter gummosus</name>
    <dbReference type="NCBI Taxonomy" id="262324"/>
    <lineage>
        <taxon>Bacteria</taxon>
        <taxon>Pseudomonadati</taxon>
        <taxon>Pseudomonadota</taxon>
        <taxon>Gammaproteobacteria</taxon>
        <taxon>Lysobacterales</taxon>
        <taxon>Lysobacteraceae</taxon>
        <taxon>Lysobacter</taxon>
    </lineage>
</organism>
<keyword evidence="1" id="KW-0812">Transmembrane</keyword>
<dbReference type="EMBL" id="CP093547">
    <property type="protein sequence ID" value="UNP31242.1"/>
    <property type="molecule type" value="Genomic_DNA"/>
</dbReference>
<keyword evidence="1" id="KW-0472">Membrane</keyword>
<name>A0ABY3XHZ2_9GAMM</name>
<sequence>MTADSPTDIPSAPFLLEGVLDALCVEDEPQRLLARIAQHLPDDTAAAAAIAHAARDIEHALVFAEDTQYFAGLIDGQAVCGVFAGAGRLKPGHRVKAAVSRKGRALFAHAILDPQQGWLWIHHARGSAADAKAERRLALWLFCLCAPGMAAIVGLSSWLGGPGVRDPLTVQMWFLLGNALVFGGMALSAGYRMDRRCESNNSVLGLLGFADARRVDLTRYRIQQLETDKHLRFIRENKNALRSGQMQPIQAPAFLRESACENRDVHDYRQAIADGKATVTR</sequence>
<reference evidence="2 3" key="1">
    <citation type="submission" date="2022-03" db="EMBL/GenBank/DDBJ databases">
        <title>Complete genome sequence of Lysobacter capsici VKM B-2533 and Lysobacter gummosus 10.1.1, promising sources of lytic agents.</title>
        <authorList>
            <person name="Tarlachkov S.V."/>
            <person name="Kudryakova I.V."/>
            <person name="Afoshin A.S."/>
            <person name="Leontyevskaya E.A."/>
            <person name="Leontyevskaya N.V."/>
        </authorList>
    </citation>
    <scope>NUCLEOTIDE SEQUENCE [LARGE SCALE GENOMIC DNA]</scope>
    <source>
        <strain evidence="2 3">10.1.1</strain>
    </source>
</reference>
<evidence type="ECO:0000256" key="1">
    <source>
        <dbReference type="SAM" id="Phobius"/>
    </source>
</evidence>
<evidence type="ECO:0000313" key="3">
    <source>
        <dbReference type="Proteomes" id="UP000829194"/>
    </source>
</evidence>
<dbReference type="RefSeq" id="WP_057942400.1">
    <property type="nucleotide sequence ID" value="NZ_CP011131.1"/>
</dbReference>
<feature type="transmembrane region" description="Helical" evidence="1">
    <location>
        <begin position="137"/>
        <end position="160"/>
    </location>
</feature>
<proteinExistence type="predicted"/>
<gene>
    <name evidence="2" type="ORF">MOV92_08375</name>
</gene>
<evidence type="ECO:0000313" key="2">
    <source>
        <dbReference type="EMBL" id="UNP31242.1"/>
    </source>
</evidence>
<dbReference type="Proteomes" id="UP000829194">
    <property type="component" value="Chromosome"/>
</dbReference>
<feature type="transmembrane region" description="Helical" evidence="1">
    <location>
        <begin position="172"/>
        <end position="191"/>
    </location>
</feature>
<evidence type="ECO:0008006" key="4">
    <source>
        <dbReference type="Google" id="ProtNLM"/>
    </source>
</evidence>
<protein>
    <recommendedName>
        <fullName evidence="4">Transmembrane protein</fullName>
    </recommendedName>
</protein>
<keyword evidence="3" id="KW-1185">Reference proteome</keyword>
<accession>A0ABY3XHZ2</accession>